<comment type="subcellular location">
    <subcellularLocation>
        <location evidence="1 7">Cell membrane</location>
        <topology evidence="1 7">Multi-pass membrane protein</topology>
    </subcellularLocation>
</comment>
<name>A0A2V5K0Z1_9BACL</name>
<keyword evidence="2 7" id="KW-0813">Transport</keyword>
<accession>A0A2V5K0Z1</accession>
<comment type="similarity">
    <text evidence="7">Belongs to the binding-protein-dependent transport system permease family.</text>
</comment>
<evidence type="ECO:0000256" key="7">
    <source>
        <dbReference type="RuleBase" id="RU363032"/>
    </source>
</evidence>
<protein>
    <submittedName>
        <fullName evidence="9">ABC transporter permease</fullName>
    </submittedName>
</protein>
<sequence>MKYGSFSDRLFDGANYVCLALLAMTMLFPFLYIFSVSFTTFEEFLKSEILLWPNVWVTDAYEYIFQSKPFVRAMGMTVYLTVVGTIVNLLFTASMAYALSRKIYGQKLMMFMVLFTLLFSAGMIPTYLVVKETGLLNSIWALILPSAIGPFSLIVVRQFFLNIPNELYEAAVVDGANEFTIFGRVILPLSKPVLAAFGLFYAVGHWNTYFAGILYLNDPSQWPIQVILRQIVIQSDAKNALGAAEQMMLENPPPPETIQMAAILVATLPILLVYPFLQKHFAKGVMLGSVKG</sequence>
<feature type="transmembrane region" description="Helical" evidence="7">
    <location>
        <begin position="111"/>
        <end position="130"/>
    </location>
</feature>
<dbReference type="Proteomes" id="UP000247476">
    <property type="component" value="Unassembled WGS sequence"/>
</dbReference>
<dbReference type="InterPro" id="IPR000515">
    <property type="entry name" value="MetI-like"/>
</dbReference>
<dbReference type="PANTHER" id="PTHR43744:SF9">
    <property type="entry name" value="POLYGALACTURONAN_RHAMNOGALACTURONAN TRANSPORT SYSTEM PERMEASE PROTEIN YTCP"/>
    <property type="match status" value="1"/>
</dbReference>
<keyword evidence="5 7" id="KW-1133">Transmembrane helix</keyword>
<evidence type="ECO:0000256" key="1">
    <source>
        <dbReference type="ARBA" id="ARBA00004651"/>
    </source>
</evidence>
<dbReference type="EMBL" id="QJVJ01000013">
    <property type="protein sequence ID" value="PYI51364.1"/>
    <property type="molecule type" value="Genomic_DNA"/>
</dbReference>
<feature type="domain" description="ABC transmembrane type-1" evidence="8">
    <location>
        <begin position="74"/>
        <end position="277"/>
    </location>
</feature>
<evidence type="ECO:0000313" key="10">
    <source>
        <dbReference type="Proteomes" id="UP000247476"/>
    </source>
</evidence>
<dbReference type="PANTHER" id="PTHR43744">
    <property type="entry name" value="ABC TRANSPORTER PERMEASE PROTEIN MG189-RELATED-RELATED"/>
    <property type="match status" value="1"/>
</dbReference>
<evidence type="ECO:0000256" key="6">
    <source>
        <dbReference type="ARBA" id="ARBA00023136"/>
    </source>
</evidence>
<evidence type="ECO:0000313" key="9">
    <source>
        <dbReference type="EMBL" id="PYI51364.1"/>
    </source>
</evidence>
<keyword evidence="6 7" id="KW-0472">Membrane</keyword>
<feature type="transmembrane region" description="Helical" evidence="7">
    <location>
        <begin position="136"/>
        <end position="156"/>
    </location>
</feature>
<keyword evidence="4 7" id="KW-0812">Transmembrane</keyword>
<dbReference type="GO" id="GO:0005886">
    <property type="term" value="C:plasma membrane"/>
    <property type="evidence" value="ECO:0007669"/>
    <property type="project" value="UniProtKB-SubCell"/>
</dbReference>
<reference evidence="9 10" key="1">
    <citation type="submission" date="2018-05" db="EMBL/GenBank/DDBJ databases">
        <title>Paenibacillus flagellatus sp. nov., isolated from selenium mineral soil.</title>
        <authorList>
            <person name="Dai X."/>
        </authorList>
    </citation>
    <scope>NUCLEOTIDE SEQUENCE [LARGE SCALE GENOMIC DNA]</scope>
    <source>
        <strain evidence="9 10">DXL2</strain>
    </source>
</reference>
<dbReference type="InterPro" id="IPR035906">
    <property type="entry name" value="MetI-like_sf"/>
</dbReference>
<dbReference type="GO" id="GO:0055085">
    <property type="term" value="P:transmembrane transport"/>
    <property type="evidence" value="ECO:0007669"/>
    <property type="project" value="InterPro"/>
</dbReference>
<dbReference type="Gene3D" id="1.10.3720.10">
    <property type="entry name" value="MetI-like"/>
    <property type="match status" value="1"/>
</dbReference>
<dbReference type="AlphaFoldDB" id="A0A2V5K0Z1"/>
<dbReference type="SUPFAM" id="SSF161098">
    <property type="entry name" value="MetI-like"/>
    <property type="match status" value="1"/>
</dbReference>
<proteinExistence type="inferred from homology"/>
<evidence type="ECO:0000256" key="5">
    <source>
        <dbReference type="ARBA" id="ARBA00022989"/>
    </source>
</evidence>
<organism evidence="9 10">
    <name type="scientific">Paenibacillus flagellatus</name>
    <dbReference type="NCBI Taxonomy" id="2211139"/>
    <lineage>
        <taxon>Bacteria</taxon>
        <taxon>Bacillati</taxon>
        <taxon>Bacillota</taxon>
        <taxon>Bacilli</taxon>
        <taxon>Bacillales</taxon>
        <taxon>Paenibacillaceae</taxon>
        <taxon>Paenibacillus</taxon>
    </lineage>
</organism>
<feature type="transmembrane region" description="Helical" evidence="7">
    <location>
        <begin position="78"/>
        <end position="99"/>
    </location>
</feature>
<evidence type="ECO:0000256" key="3">
    <source>
        <dbReference type="ARBA" id="ARBA00022475"/>
    </source>
</evidence>
<dbReference type="Pfam" id="PF00528">
    <property type="entry name" value="BPD_transp_1"/>
    <property type="match status" value="1"/>
</dbReference>
<dbReference type="RefSeq" id="WP_110842876.1">
    <property type="nucleotide sequence ID" value="NZ_QJVJ01000013.1"/>
</dbReference>
<feature type="transmembrane region" description="Helical" evidence="7">
    <location>
        <begin position="257"/>
        <end position="277"/>
    </location>
</feature>
<evidence type="ECO:0000256" key="4">
    <source>
        <dbReference type="ARBA" id="ARBA00022692"/>
    </source>
</evidence>
<dbReference type="CDD" id="cd06261">
    <property type="entry name" value="TM_PBP2"/>
    <property type="match status" value="1"/>
</dbReference>
<feature type="transmembrane region" description="Helical" evidence="7">
    <location>
        <begin position="12"/>
        <end position="34"/>
    </location>
</feature>
<keyword evidence="10" id="KW-1185">Reference proteome</keyword>
<evidence type="ECO:0000259" key="8">
    <source>
        <dbReference type="PROSITE" id="PS50928"/>
    </source>
</evidence>
<dbReference type="PROSITE" id="PS50928">
    <property type="entry name" value="ABC_TM1"/>
    <property type="match status" value="1"/>
</dbReference>
<comment type="caution">
    <text evidence="9">The sequence shown here is derived from an EMBL/GenBank/DDBJ whole genome shotgun (WGS) entry which is preliminary data.</text>
</comment>
<evidence type="ECO:0000256" key="2">
    <source>
        <dbReference type="ARBA" id="ARBA00022448"/>
    </source>
</evidence>
<gene>
    <name evidence="9" type="ORF">DLM86_25400</name>
</gene>
<dbReference type="OrthoDB" id="9810086at2"/>
<keyword evidence="3" id="KW-1003">Cell membrane</keyword>